<dbReference type="InterPro" id="IPR018607">
    <property type="entry name" value="Ctf8"/>
</dbReference>
<reference evidence="7 8" key="1">
    <citation type="journal article" date="2012" name="Science">
        <title>The Paleozoic origin of enzymatic lignin decomposition reconstructed from 31 fungal genomes.</title>
        <authorList>
            <person name="Floudas D."/>
            <person name="Binder M."/>
            <person name="Riley R."/>
            <person name="Barry K."/>
            <person name="Blanchette R.A."/>
            <person name="Henrissat B."/>
            <person name="Martinez A.T."/>
            <person name="Otillar R."/>
            <person name="Spatafora J.W."/>
            <person name="Yadav J.S."/>
            <person name="Aerts A."/>
            <person name="Benoit I."/>
            <person name="Boyd A."/>
            <person name="Carlson A."/>
            <person name="Copeland A."/>
            <person name="Coutinho P.M."/>
            <person name="de Vries R.P."/>
            <person name="Ferreira P."/>
            <person name="Findley K."/>
            <person name="Foster B."/>
            <person name="Gaskell J."/>
            <person name="Glotzer D."/>
            <person name="Gorecki P."/>
            <person name="Heitman J."/>
            <person name="Hesse C."/>
            <person name="Hori C."/>
            <person name="Igarashi K."/>
            <person name="Jurgens J.A."/>
            <person name="Kallen N."/>
            <person name="Kersten P."/>
            <person name="Kohler A."/>
            <person name="Kuees U."/>
            <person name="Kumar T.K.A."/>
            <person name="Kuo A."/>
            <person name="LaButti K."/>
            <person name="Larrondo L.F."/>
            <person name="Lindquist E."/>
            <person name="Ling A."/>
            <person name="Lombard V."/>
            <person name="Lucas S."/>
            <person name="Lundell T."/>
            <person name="Martin R."/>
            <person name="McLaughlin D.J."/>
            <person name="Morgenstern I."/>
            <person name="Morin E."/>
            <person name="Murat C."/>
            <person name="Nagy L.G."/>
            <person name="Nolan M."/>
            <person name="Ohm R.A."/>
            <person name="Patyshakuliyeva A."/>
            <person name="Rokas A."/>
            <person name="Ruiz-Duenas F.J."/>
            <person name="Sabat G."/>
            <person name="Salamov A."/>
            <person name="Samejima M."/>
            <person name="Schmutz J."/>
            <person name="Slot J.C."/>
            <person name="St John F."/>
            <person name="Stenlid J."/>
            <person name="Sun H."/>
            <person name="Sun S."/>
            <person name="Syed K."/>
            <person name="Tsang A."/>
            <person name="Wiebenga A."/>
            <person name="Young D."/>
            <person name="Pisabarro A."/>
            <person name="Eastwood D.C."/>
            <person name="Martin F."/>
            <person name="Cullen D."/>
            <person name="Grigoriev I.V."/>
            <person name="Hibbett D.S."/>
        </authorList>
    </citation>
    <scope>NUCLEOTIDE SEQUENCE [LARGE SCALE GENOMIC DNA]</scope>
    <source>
        <strain evidence="7 8">ATCC 11539</strain>
    </source>
</reference>
<dbReference type="Proteomes" id="UP000030669">
    <property type="component" value="Unassembled WGS sequence"/>
</dbReference>
<evidence type="ECO:0000256" key="5">
    <source>
        <dbReference type="ARBA" id="ARBA00023306"/>
    </source>
</evidence>
<evidence type="ECO:0008006" key="9">
    <source>
        <dbReference type="Google" id="ProtNLM"/>
    </source>
</evidence>
<evidence type="ECO:0000256" key="6">
    <source>
        <dbReference type="ARBA" id="ARBA00038447"/>
    </source>
</evidence>
<keyword evidence="8" id="KW-1185">Reference proteome</keyword>
<evidence type="ECO:0000313" key="7">
    <source>
        <dbReference type="EMBL" id="EPQ53627.1"/>
    </source>
</evidence>
<evidence type="ECO:0000256" key="2">
    <source>
        <dbReference type="ARBA" id="ARBA00022705"/>
    </source>
</evidence>
<protein>
    <recommendedName>
        <fullName evidence="9">Ctf8-domain-containing protein</fullName>
    </recommendedName>
</protein>
<evidence type="ECO:0000313" key="8">
    <source>
        <dbReference type="Proteomes" id="UP000030669"/>
    </source>
</evidence>
<dbReference type="GO" id="GO:0003677">
    <property type="term" value="F:DNA binding"/>
    <property type="evidence" value="ECO:0007669"/>
    <property type="project" value="UniProtKB-KW"/>
</dbReference>
<dbReference type="PANTHER" id="PTHR28605:SF1">
    <property type="entry name" value="CHROMOSOME TRANSMISSION FIDELITY FACTOR 8"/>
    <property type="match status" value="1"/>
</dbReference>
<dbReference type="PANTHER" id="PTHR28605">
    <property type="entry name" value="CTF8, CHROMOSOME TRANSMISSION FIDELITY FACTOR 8 HOMOLOG (S. CEREVISIAE)"/>
    <property type="match status" value="1"/>
</dbReference>
<dbReference type="GO" id="GO:0006260">
    <property type="term" value="P:DNA replication"/>
    <property type="evidence" value="ECO:0007669"/>
    <property type="project" value="UniProtKB-KW"/>
</dbReference>
<dbReference type="AlphaFoldDB" id="S7Q262"/>
<proteinExistence type="inferred from homology"/>
<dbReference type="RefSeq" id="XP_007867935.1">
    <property type="nucleotide sequence ID" value="XM_007869744.1"/>
</dbReference>
<dbReference type="eggNOG" id="ENOG502SBIQ">
    <property type="taxonomic scope" value="Eukaryota"/>
</dbReference>
<dbReference type="KEGG" id="gtr:GLOTRDRAFT_111722"/>
<dbReference type="HOGENOM" id="CLU_066293_2_1_1"/>
<evidence type="ECO:0000256" key="4">
    <source>
        <dbReference type="ARBA" id="ARBA00023242"/>
    </source>
</evidence>
<dbReference type="GO" id="GO:0007064">
    <property type="term" value="P:mitotic sister chromatid cohesion"/>
    <property type="evidence" value="ECO:0007669"/>
    <property type="project" value="InterPro"/>
</dbReference>
<dbReference type="GeneID" id="19299435"/>
<name>S7Q262_GLOTA</name>
<evidence type="ECO:0000256" key="3">
    <source>
        <dbReference type="ARBA" id="ARBA00023125"/>
    </source>
</evidence>
<comment type="similarity">
    <text evidence="6">Belongs to the CTF8 family.</text>
</comment>
<dbReference type="STRING" id="670483.S7Q262"/>
<dbReference type="GO" id="GO:0031390">
    <property type="term" value="C:Ctf18 RFC-like complex"/>
    <property type="evidence" value="ECO:0007669"/>
    <property type="project" value="InterPro"/>
</dbReference>
<evidence type="ECO:0000256" key="1">
    <source>
        <dbReference type="ARBA" id="ARBA00004123"/>
    </source>
</evidence>
<dbReference type="OMA" id="KMVFAKR"/>
<keyword evidence="2" id="KW-0235">DNA replication</keyword>
<dbReference type="Pfam" id="PF09696">
    <property type="entry name" value="Ctf8"/>
    <property type="match status" value="1"/>
</dbReference>
<keyword evidence="3" id="KW-0238">DNA-binding</keyword>
<accession>S7Q262</accession>
<comment type="subcellular location">
    <subcellularLocation>
        <location evidence="1">Nucleus</location>
    </subcellularLocation>
</comment>
<keyword evidence="5" id="KW-0131">Cell cycle</keyword>
<organism evidence="7 8">
    <name type="scientific">Gloeophyllum trabeum (strain ATCC 11539 / FP-39264 / Madison 617)</name>
    <name type="common">Brown rot fungus</name>
    <dbReference type="NCBI Taxonomy" id="670483"/>
    <lineage>
        <taxon>Eukaryota</taxon>
        <taxon>Fungi</taxon>
        <taxon>Dikarya</taxon>
        <taxon>Basidiomycota</taxon>
        <taxon>Agaricomycotina</taxon>
        <taxon>Agaricomycetes</taxon>
        <taxon>Gloeophyllales</taxon>
        <taxon>Gloeophyllaceae</taxon>
        <taxon>Gloeophyllum</taxon>
    </lineage>
</organism>
<dbReference type="EMBL" id="KB469305">
    <property type="protein sequence ID" value="EPQ53627.1"/>
    <property type="molecule type" value="Genomic_DNA"/>
</dbReference>
<gene>
    <name evidence="7" type="ORF">GLOTRDRAFT_111722</name>
</gene>
<keyword evidence="4" id="KW-0539">Nucleus</keyword>
<sequence length="142" mass="15201">MIIPINLPGPSNGPRLPPSLAKLGNSEVVIIELQGSLEVEGDRSGQAVGKLKFEGDKPTLLIGHHLLEGKLVTLQKPLAVLHRAQPNEDDGTSYDMIGLVRRKIVFAKRPMPVINAAAVKQGMEAGGAKDDTEGKRKKLKLG</sequence>